<dbReference type="InterPro" id="IPR036388">
    <property type="entry name" value="WH-like_DNA-bd_sf"/>
</dbReference>
<dbReference type="InterPro" id="IPR011006">
    <property type="entry name" value="CheY-like_superfamily"/>
</dbReference>
<dbReference type="Gene3D" id="3.40.50.2300">
    <property type="match status" value="1"/>
</dbReference>
<keyword evidence="2 7" id="KW-0597">Phosphoprotein</keyword>
<organism evidence="11 12">
    <name type="scientific">Paenibacillus foliorum</name>
    <dbReference type="NCBI Taxonomy" id="2654974"/>
    <lineage>
        <taxon>Bacteria</taxon>
        <taxon>Bacillati</taxon>
        <taxon>Bacillota</taxon>
        <taxon>Bacilli</taxon>
        <taxon>Bacillales</taxon>
        <taxon>Paenibacillaceae</taxon>
        <taxon>Paenibacillus</taxon>
    </lineage>
</organism>
<dbReference type="Pfam" id="PF00072">
    <property type="entry name" value="Response_reg"/>
    <property type="match status" value="1"/>
</dbReference>
<dbReference type="PROSITE" id="PS51755">
    <property type="entry name" value="OMPR_PHOB"/>
    <property type="match status" value="1"/>
</dbReference>
<dbReference type="CDD" id="cd00383">
    <property type="entry name" value="trans_reg_C"/>
    <property type="match status" value="1"/>
</dbReference>
<dbReference type="SMART" id="SM00448">
    <property type="entry name" value="REC"/>
    <property type="match status" value="1"/>
</dbReference>
<dbReference type="InterPro" id="IPR016032">
    <property type="entry name" value="Sig_transdc_resp-reg_C-effctor"/>
</dbReference>
<evidence type="ECO:0000256" key="3">
    <source>
        <dbReference type="ARBA" id="ARBA00023012"/>
    </source>
</evidence>
<dbReference type="PANTHER" id="PTHR48111">
    <property type="entry name" value="REGULATOR OF RPOS"/>
    <property type="match status" value="1"/>
</dbReference>
<feature type="DNA-binding region" description="OmpR/PhoB-type" evidence="8">
    <location>
        <begin position="137"/>
        <end position="235"/>
    </location>
</feature>
<dbReference type="Pfam" id="PF00486">
    <property type="entry name" value="Trans_reg_C"/>
    <property type="match status" value="1"/>
</dbReference>
<dbReference type="AlphaFoldDB" id="A0A972GUR3"/>
<dbReference type="PROSITE" id="PS50110">
    <property type="entry name" value="RESPONSE_REGULATORY"/>
    <property type="match status" value="1"/>
</dbReference>
<dbReference type="InterPro" id="IPR001789">
    <property type="entry name" value="Sig_transdc_resp-reg_receiver"/>
</dbReference>
<evidence type="ECO:0000259" key="9">
    <source>
        <dbReference type="PROSITE" id="PS50110"/>
    </source>
</evidence>
<dbReference type="GO" id="GO:0006355">
    <property type="term" value="P:regulation of DNA-templated transcription"/>
    <property type="evidence" value="ECO:0007669"/>
    <property type="project" value="InterPro"/>
</dbReference>
<name>A0A972GUR3_9BACL</name>
<evidence type="ECO:0000313" key="12">
    <source>
        <dbReference type="Proteomes" id="UP000641588"/>
    </source>
</evidence>
<dbReference type="Gene3D" id="6.10.250.690">
    <property type="match status" value="1"/>
</dbReference>
<feature type="domain" description="Response regulatory" evidence="9">
    <location>
        <begin position="12"/>
        <end position="125"/>
    </location>
</feature>
<dbReference type="SUPFAM" id="SSF46894">
    <property type="entry name" value="C-terminal effector domain of the bipartite response regulators"/>
    <property type="match status" value="1"/>
</dbReference>
<dbReference type="Proteomes" id="UP000641588">
    <property type="component" value="Unassembled WGS sequence"/>
</dbReference>
<evidence type="ECO:0000313" key="11">
    <source>
        <dbReference type="EMBL" id="NOU96530.1"/>
    </source>
</evidence>
<comment type="caution">
    <text evidence="11">The sequence shown here is derived from an EMBL/GenBank/DDBJ whole genome shotgun (WGS) entry which is preliminary data.</text>
</comment>
<evidence type="ECO:0000256" key="2">
    <source>
        <dbReference type="ARBA" id="ARBA00022553"/>
    </source>
</evidence>
<keyword evidence="6" id="KW-0804">Transcription</keyword>
<evidence type="ECO:0000259" key="10">
    <source>
        <dbReference type="PROSITE" id="PS51755"/>
    </source>
</evidence>
<gene>
    <name evidence="11" type="ORF">GC093_25405</name>
</gene>
<evidence type="ECO:0000256" key="5">
    <source>
        <dbReference type="ARBA" id="ARBA00023125"/>
    </source>
</evidence>
<proteinExistence type="predicted"/>
<evidence type="ECO:0000256" key="4">
    <source>
        <dbReference type="ARBA" id="ARBA00023015"/>
    </source>
</evidence>
<keyword evidence="12" id="KW-1185">Reference proteome</keyword>
<keyword evidence="5 8" id="KW-0238">DNA-binding</keyword>
<sequence length="235" mass="26983">MQKRGVSSLSKVVLVIDDEPEIRDIIHIFLKNDGIHVLEAEHGIRGLEMLQKEHVDLVILDVMMPDLDGIQTCRKIRESLDIPIIMLSAKSEDMDKILGLTTGADDYLSKPFNPLELVARVKSQFRRSKMTAISDKEKEIVIEDLVIHISRHQVTHCGKEISLTPIEFGILELLATYRGQVFSVEKIYESIWKDPIMQSDNTVMVHVRNLREKLKDNPREPKYIKTVWGVGYKIE</sequence>
<feature type="modified residue" description="4-aspartylphosphate" evidence="7">
    <location>
        <position position="61"/>
    </location>
</feature>
<evidence type="ECO:0000256" key="8">
    <source>
        <dbReference type="PROSITE-ProRule" id="PRU01091"/>
    </source>
</evidence>
<dbReference type="InterPro" id="IPR039420">
    <property type="entry name" value="WalR-like"/>
</dbReference>
<keyword evidence="3" id="KW-0902">Two-component regulatory system</keyword>
<dbReference type="GO" id="GO:0005829">
    <property type="term" value="C:cytosol"/>
    <property type="evidence" value="ECO:0007669"/>
    <property type="project" value="TreeGrafter"/>
</dbReference>
<dbReference type="GO" id="GO:0000976">
    <property type="term" value="F:transcription cis-regulatory region binding"/>
    <property type="evidence" value="ECO:0007669"/>
    <property type="project" value="TreeGrafter"/>
</dbReference>
<dbReference type="InterPro" id="IPR001867">
    <property type="entry name" value="OmpR/PhoB-type_DNA-bd"/>
</dbReference>
<dbReference type="Gene3D" id="1.10.10.10">
    <property type="entry name" value="Winged helix-like DNA-binding domain superfamily/Winged helix DNA-binding domain"/>
    <property type="match status" value="1"/>
</dbReference>
<evidence type="ECO:0000256" key="1">
    <source>
        <dbReference type="ARBA" id="ARBA00004496"/>
    </source>
</evidence>
<dbReference type="FunFam" id="3.40.50.2300:FF:000001">
    <property type="entry name" value="DNA-binding response regulator PhoB"/>
    <property type="match status" value="1"/>
</dbReference>
<dbReference type="EMBL" id="WHOD01000099">
    <property type="protein sequence ID" value="NOU96530.1"/>
    <property type="molecule type" value="Genomic_DNA"/>
</dbReference>
<evidence type="ECO:0000256" key="6">
    <source>
        <dbReference type="ARBA" id="ARBA00023163"/>
    </source>
</evidence>
<dbReference type="GO" id="GO:0000156">
    <property type="term" value="F:phosphorelay response regulator activity"/>
    <property type="evidence" value="ECO:0007669"/>
    <property type="project" value="TreeGrafter"/>
</dbReference>
<protein>
    <submittedName>
        <fullName evidence="11">Response regulator</fullName>
    </submittedName>
</protein>
<dbReference type="CDD" id="cd17574">
    <property type="entry name" value="REC_OmpR"/>
    <property type="match status" value="1"/>
</dbReference>
<dbReference type="FunFam" id="1.10.10.10:FF:000018">
    <property type="entry name" value="DNA-binding response regulator ResD"/>
    <property type="match status" value="1"/>
</dbReference>
<keyword evidence="4" id="KW-0805">Transcription regulation</keyword>
<reference evidence="11" key="1">
    <citation type="submission" date="2019-10" db="EMBL/GenBank/DDBJ databases">
        <title>Description of Paenibacillus glebae sp. nov.</title>
        <authorList>
            <person name="Carlier A."/>
            <person name="Qi S."/>
        </authorList>
    </citation>
    <scope>NUCLEOTIDE SEQUENCE</scope>
    <source>
        <strain evidence="11">LMG 31456</strain>
    </source>
</reference>
<comment type="subcellular location">
    <subcellularLocation>
        <location evidence="1">Cytoplasm</location>
    </subcellularLocation>
</comment>
<feature type="domain" description="OmpR/PhoB-type" evidence="10">
    <location>
        <begin position="137"/>
        <end position="235"/>
    </location>
</feature>
<dbReference type="SUPFAM" id="SSF52172">
    <property type="entry name" value="CheY-like"/>
    <property type="match status" value="1"/>
</dbReference>
<dbReference type="SMART" id="SM00862">
    <property type="entry name" value="Trans_reg_C"/>
    <property type="match status" value="1"/>
</dbReference>
<dbReference type="PANTHER" id="PTHR48111:SF2">
    <property type="entry name" value="RESPONSE REGULATOR SAER"/>
    <property type="match status" value="1"/>
</dbReference>
<dbReference type="GO" id="GO:0032993">
    <property type="term" value="C:protein-DNA complex"/>
    <property type="evidence" value="ECO:0007669"/>
    <property type="project" value="TreeGrafter"/>
</dbReference>
<evidence type="ECO:0000256" key="7">
    <source>
        <dbReference type="PROSITE-ProRule" id="PRU00169"/>
    </source>
</evidence>
<accession>A0A972GUR3</accession>